<dbReference type="GO" id="GO:0043139">
    <property type="term" value="F:5'-3' DNA helicase activity"/>
    <property type="evidence" value="ECO:0007669"/>
    <property type="project" value="UniProtKB-EC"/>
</dbReference>
<dbReference type="SUPFAM" id="SSF52540">
    <property type="entry name" value="P-loop containing nucleoside triphosphate hydrolases"/>
    <property type="match status" value="1"/>
</dbReference>
<keyword evidence="1" id="KW-0227">DNA damage</keyword>
<dbReference type="GO" id="GO:0005524">
    <property type="term" value="F:ATP binding"/>
    <property type="evidence" value="ECO:0007669"/>
    <property type="project" value="UniProtKB-KW"/>
</dbReference>
<feature type="domain" description="DNA helicase Pif1-like DEAD-box helicase" evidence="3">
    <location>
        <begin position="38"/>
        <end position="173"/>
    </location>
</feature>
<dbReference type="GO" id="GO:0016787">
    <property type="term" value="F:hydrolase activity"/>
    <property type="evidence" value="ECO:0007669"/>
    <property type="project" value="UniProtKB-KW"/>
</dbReference>
<keyword evidence="1" id="KW-0234">DNA repair</keyword>
<keyword evidence="1" id="KW-0378">Hydrolase</keyword>
<comment type="catalytic activity">
    <reaction evidence="1">
        <text>ATP + H2O = ADP + phosphate + H(+)</text>
        <dbReference type="Rhea" id="RHEA:13065"/>
        <dbReference type="ChEBI" id="CHEBI:15377"/>
        <dbReference type="ChEBI" id="CHEBI:15378"/>
        <dbReference type="ChEBI" id="CHEBI:30616"/>
        <dbReference type="ChEBI" id="CHEBI:43474"/>
        <dbReference type="ChEBI" id="CHEBI:456216"/>
        <dbReference type="EC" id="5.6.2.3"/>
    </reaction>
</comment>
<keyword evidence="1" id="KW-0347">Helicase</keyword>
<dbReference type="InterPro" id="IPR027417">
    <property type="entry name" value="P-loop_NTPase"/>
</dbReference>
<dbReference type="Pfam" id="PF21530">
    <property type="entry name" value="Pif1_2B_dom"/>
    <property type="match status" value="1"/>
</dbReference>
<feature type="compositionally biased region" description="Polar residues" evidence="2">
    <location>
        <begin position="651"/>
        <end position="667"/>
    </location>
</feature>
<sequence length="694" mass="77803">MRNKPRSKQLGFACAHSKVLMAHYSYLQEGLLIPDLTYRSTCKKGQHKSLLATLLEPTSIIIWDEASMTDKHCFECLDCSLRDILECDNKLFGGMAILVGGDFRQTLPISPKSSRSQIVSLTLPNSYLWQCFTVYNLNHNMRLLGGNSHFTSDFSVSTFASWLLKVGDGELGHSDVTDTTDTKWIDIPSSLIIPPGEAALQSLVCFVYGNDILTEPSPTALSERAIIFPTNKTTHHINDFILNISPGSATTYKSVDSIESNGHQTFQFESFYPPEYLNELNFSGVPPHILLLKVNTPIMLVRNLNQREGLYNGTCLMVSHLLPMLIEATIIIGTSIGKRVYLPCIKFIYKSSDLPFTFIRKQYPIKPGLISEKIGIYIPEPVFAHGQLYVALSCATSPDSIRILIESHANTPQNKTKNIVFKDLLRRIDTNEELQYGSPGTKLEARILRTWKPQQRTYETWYLAVDKYGDAIQISGQRKDQGYVESVLKVSKCYTLSKYGCAEPDSFPKWIDNEIYIAIPDFVDQSPDFVGIFVKFRDCLKKNKEPFLLLILRNDFLRRDCTYVSDKFNHAAIENTVGPTVIAVTNVKIAPVAGSLMLGTTSASYVYINPPIAETTTLLNRHLVQLTDVEGNNIHKSAIPTTPPPTIGLPSKTTDNHPTSSSNSPQSKVRRNLTYEHPDKKETPPSAKHPRHPH</sequence>
<evidence type="ECO:0000313" key="5">
    <source>
        <dbReference type="EMBL" id="KAJ0185591.1"/>
    </source>
</evidence>
<comment type="similarity">
    <text evidence="1">Belongs to the helicase family.</text>
</comment>
<keyword evidence="1" id="KW-0067">ATP-binding</keyword>
<reference evidence="5 6" key="1">
    <citation type="journal article" date="2017" name="Nat. Commun.">
        <title>Genome assembly with in vitro proximity ligation data and whole-genome triplication in lettuce.</title>
        <authorList>
            <person name="Reyes-Chin-Wo S."/>
            <person name="Wang Z."/>
            <person name="Yang X."/>
            <person name="Kozik A."/>
            <person name="Arikit S."/>
            <person name="Song C."/>
            <person name="Xia L."/>
            <person name="Froenicke L."/>
            <person name="Lavelle D.O."/>
            <person name="Truco M.J."/>
            <person name="Xia R."/>
            <person name="Zhu S."/>
            <person name="Xu C."/>
            <person name="Xu H."/>
            <person name="Xu X."/>
            <person name="Cox K."/>
            <person name="Korf I."/>
            <person name="Meyers B.C."/>
            <person name="Michelmore R.W."/>
        </authorList>
    </citation>
    <scope>NUCLEOTIDE SEQUENCE [LARGE SCALE GENOMIC DNA]</scope>
    <source>
        <strain evidence="6">cv. Salinas</strain>
        <tissue evidence="5">Seedlings</tissue>
    </source>
</reference>
<accession>A0A9R1UEE5</accession>
<comment type="cofactor">
    <cofactor evidence="1">
        <name>Mg(2+)</name>
        <dbReference type="ChEBI" id="CHEBI:18420"/>
    </cofactor>
</comment>
<dbReference type="EC" id="5.6.2.3" evidence="1"/>
<comment type="caution">
    <text evidence="5">The sequence shown here is derived from an EMBL/GenBank/DDBJ whole genome shotgun (WGS) entry which is preliminary data.</text>
</comment>
<gene>
    <name evidence="5" type="ORF">LSAT_V11C900497200</name>
</gene>
<keyword evidence="1" id="KW-0547">Nucleotide-binding</keyword>
<feature type="domain" description="DNA helicase Pif1-like 2B" evidence="4">
    <location>
        <begin position="275"/>
        <end position="321"/>
    </location>
</feature>
<keyword evidence="6" id="KW-1185">Reference proteome</keyword>
<dbReference type="PANTHER" id="PTHR10492">
    <property type="match status" value="1"/>
</dbReference>
<evidence type="ECO:0000259" key="4">
    <source>
        <dbReference type="Pfam" id="PF21530"/>
    </source>
</evidence>
<dbReference type="GO" id="GO:0006310">
    <property type="term" value="P:DNA recombination"/>
    <property type="evidence" value="ECO:0007669"/>
    <property type="project" value="UniProtKB-KW"/>
</dbReference>
<feature type="compositionally biased region" description="Basic and acidic residues" evidence="2">
    <location>
        <begin position="673"/>
        <end position="683"/>
    </location>
</feature>
<name>A0A9R1UEE5_LACSA</name>
<dbReference type="PANTHER" id="PTHR10492:SF96">
    <property type="entry name" value="ATP-DEPENDENT DNA HELICASE"/>
    <property type="match status" value="1"/>
</dbReference>
<dbReference type="InterPro" id="IPR010285">
    <property type="entry name" value="DNA_helicase_pif1-like_DEAD"/>
</dbReference>
<dbReference type="GO" id="GO:0006281">
    <property type="term" value="P:DNA repair"/>
    <property type="evidence" value="ECO:0007669"/>
    <property type="project" value="UniProtKB-KW"/>
</dbReference>
<dbReference type="Gene3D" id="3.40.50.300">
    <property type="entry name" value="P-loop containing nucleotide triphosphate hydrolases"/>
    <property type="match status" value="1"/>
</dbReference>
<dbReference type="AlphaFoldDB" id="A0A9R1UEE5"/>
<dbReference type="GO" id="GO:0000723">
    <property type="term" value="P:telomere maintenance"/>
    <property type="evidence" value="ECO:0007669"/>
    <property type="project" value="InterPro"/>
</dbReference>
<evidence type="ECO:0000256" key="1">
    <source>
        <dbReference type="RuleBase" id="RU363044"/>
    </source>
</evidence>
<organism evidence="5 6">
    <name type="scientific">Lactuca sativa</name>
    <name type="common">Garden lettuce</name>
    <dbReference type="NCBI Taxonomy" id="4236"/>
    <lineage>
        <taxon>Eukaryota</taxon>
        <taxon>Viridiplantae</taxon>
        <taxon>Streptophyta</taxon>
        <taxon>Embryophyta</taxon>
        <taxon>Tracheophyta</taxon>
        <taxon>Spermatophyta</taxon>
        <taxon>Magnoliopsida</taxon>
        <taxon>eudicotyledons</taxon>
        <taxon>Gunneridae</taxon>
        <taxon>Pentapetalae</taxon>
        <taxon>asterids</taxon>
        <taxon>campanulids</taxon>
        <taxon>Asterales</taxon>
        <taxon>Asteraceae</taxon>
        <taxon>Cichorioideae</taxon>
        <taxon>Cichorieae</taxon>
        <taxon>Lactucinae</taxon>
        <taxon>Lactuca</taxon>
    </lineage>
</organism>
<dbReference type="EMBL" id="NBSK02000009">
    <property type="protein sequence ID" value="KAJ0185591.1"/>
    <property type="molecule type" value="Genomic_DNA"/>
</dbReference>
<evidence type="ECO:0000256" key="2">
    <source>
        <dbReference type="SAM" id="MobiDB-lite"/>
    </source>
</evidence>
<proteinExistence type="inferred from homology"/>
<feature type="region of interest" description="Disordered" evidence="2">
    <location>
        <begin position="634"/>
        <end position="694"/>
    </location>
</feature>
<evidence type="ECO:0000313" key="6">
    <source>
        <dbReference type="Proteomes" id="UP000235145"/>
    </source>
</evidence>
<evidence type="ECO:0000259" key="3">
    <source>
        <dbReference type="Pfam" id="PF05970"/>
    </source>
</evidence>
<dbReference type="Proteomes" id="UP000235145">
    <property type="component" value="Unassembled WGS sequence"/>
</dbReference>
<protein>
    <recommendedName>
        <fullName evidence="1">ATP-dependent DNA helicase</fullName>
        <ecNumber evidence="1">5.6.2.3</ecNumber>
    </recommendedName>
</protein>
<dbReference type="InterPro" id="IPR049163">
    <property type="entry name" value="Pif1-like_2B_dom"/>
</dbReference>
<dbReference type="Pfam" id="PF05970">
    <property type="entry name" value="PIF1"/>
    <property type="match status" value="1"/>
</dbReference>
<keyword evidence="1" id="KW-0233">DNA recombination</keyword>